<comment type="subcellular location">
    <subcellularLocation>
        <location evidence="2">Cytoplasm</location>
    </subcellularLocation>
</comment>
<gene>
    <name evidence="2 3" type="primary">rbfA</name>
    <name evidence="3" type="ORF">FHG71_08415</name>
</gene>
<keyword evidence="1 2" id="KW-0690">Ribosome biogenesis</keyword>
<accession>A0A5C4NCG3</accession>
<keyword evidence="2" id="KW-0963">Cytoplasm</keyword>
<dbReference type="NCBIfam" id="TIGR00082">
    <property type="entry name" value="rbfA"/>
    <property type="match status" value="1"/>
</dbReference>
<dbReference type="Pfam" id="PF02033">
    <property type="entry name" value="RBFA"/>
    <property type="match status" value="1"/>
</dbReference>
<protein>
    <recommendedName>
        <fullName evidence="2">Ribosome-binding factor A</fullName>
    </recommendedName>
</protein>
<dbReference type="GO" id="GO:0005829">
    <property type="term" value="C:cytosol"/>
    <property type="evidence" value="ECO:0007669"/>
    <property type="project" value="TreeGrafter"/>
</dbReference>
<comment type="caution">
    <text evidence="3">The sequence shown here is derived from an EMBL/GenBank/DDBJ whole genome shotgun (WGS) entry which is preliminary data.</text>
</comment>
<comment type="function">
    <text evidence="2">One of several proteins that assist in the late maturation steps of the functional core of the 30S ribosomal subunit. Associates with free 30S ribosomal subunits (but not with 30S subunits that are part of 70S ribosomes or polysomes). Required for efficient processing of 16S rRNA. May interact with the 5'-terminal helix region of 16S rRNA.</text>
</comment>
<dbReference type="InterPro" id="IPR015946">
    <property type="entry name" value="KH_dom-like_a/b"/>
</dbReference>
<dbReference type="GO" id="GO:0043024">
    <property type="term" value="F:ribosomal small subunit binding"/>
    <property type="evidence" value="ECO:0007669"/>
    <property type="project" value="TreeGrafter"/>
</dbReference>
<dbReference type="GO" id="GO:0030490">
    <property type="term" value="P:maturation of SSU-rRNA"/>
    <property type="evidence" value="ECO:0007669"/>
    <property type="project" value="UniProtKB-UniRule"/>
</dbReference>
<dbReference type="PANTHER" id="PTHR33515:SF1">
    <property type="entry name" value="RIBOSOME-BINDING FACTOR A, CHLOROPLASTIC-RELATED"/>
    <property type="match status" value="1"/>
</dbReference>
<dbReference type="PROSITE" id="PS01319">
    <property type="entry name" value="RBFA"/>
    <property type="match status" value="1"/>
</dbReference>
<proteinExistence type="inferred from homology"/>
<dbReference type="Gene3D" id="3.30.300.20">
    <property type="match status" value="1"/>
</dbReference>
<name>A0A5C4NCG3_9RHOB</name>
<dbReference type="InterPro" id="IPR023799">
    <property type="entry name" value="RbfA_dom_sf"/>
</dbReference>
<comment type="similarity">
    <text evidence="2">Belongs to the RbfA family.</text>
</comment>
<organism evidence="3 4">
    <name type="scientific">Rubellimicrobium roseum</name>
    <dbReference type="NCBI Taxonomy" id="687525"/>
    <lineage>
        <taxon>Bacteria</taxon>
        <taxon>Pseudomonadati</taxon>
        <taxon>Pseudomonadota</taxon>
        <taxon>Alphaproteobacteria</taxon>
        <taxon>Rhodobacterales</taxon>
        <taxon>Roseobacteraceae</taxon>
        <taxon>Rubellimicrobium</taxon>
    </lineage>
</organism>
<comment type="subunit">
    <text evidence="2">Monomer. Binds 30S ribosomal subunits, but not 50S ribosomal subunits or 70S ribosomes.</text>
</comment>
<dbReference type="OrthoDB" id="9805051at2"/>
<dbReference type="AlphaFoldDB" id="A0A5C4NCG3"/>
<reference evidence="3 4" key="1">
    <citation type="submission" date="2019-06" db="EMBL/GenBank/DDBJ databases">
        <authorList>
            <person name="Jiang L."/>
        </authorList>
    </citation>
    <scope>NUCLEOTIDE SEQUENCE [LARGE SCALE GENOMIC DNA]</scope>
    <source>
        <strain evidence="3 4">YIM 48858</strain>
    </source>
</reference>
<dbReference type="SUPFAM" id="SSF89919">
    <property type="entry name" value="Ribosome-binding factor A, RbfA"/>
    <property type="match status" value="1"/>
</dbReference>
<evidence type="ECO:0000256" key="1">
    <source>
        <dbReference type="ARBA" id="ARBA00022517"/>
    </source>
</evidence>
<keyword evidence="4" id="KW-1185">Reference proteome</keyword>
<evidence type="ECO:0000313" key="3">
    <source>
        <dbReference type="EMBL" id="TNC72403.1"/>
    </source>
</evidence>
<sequence>MSRSPSHSGPSQRMLRVGELIRRTLSEILQQGDLHDPELSGVSITVGEVRVTPDLKRATAYVLPLGGGNREGILAALRRNKPEIRHMIAREMTLKHVPDLKFEIDETFDRIDATRRMFSDERVRRDLESPEDAPE</sequence>
<dbReference type="PANTHER" id="PTHR33515">
    <property type="entry name" value="RIBOSOME-BINDING FACTOR A, CHLOROPLASTIC-RELATED"/>
    <property type="match status" value="1"/>
</dbReference>
<evidence type="ECO:0000256" key="2">
    <source>
        <dbReference type="HAMAP-Rule" id="MF_00003"/>
    </source>
</evidence>
<dbReference type="InterPro" id="IPR020053">
    <property type="entry name" value="Ribosome-bd_factorA_CS"/>
</dbReference>
<dbReference type="HAMAP" id="MF_00003">
    <property type="entry name" value="RbfA"/>
    <property type="match status" value="1"/>
</dbReference>
<evidence type="ECO:0000313" key="4">
    <source>
        <dbReference type="Proteomes" id="UP000305709"/>
    </source>
</evidence>
<dbReference type="RefSeq" id="WP_139081186.1">
    <property type="nucleotide sequence ID" value="NZ_VDFV01000008.1"/>
</dbReference>
<dbReference type="NCBIfam" id="NF001802">
    <property type="entry name" value="PRK00521.2-5"/>
    <property type="match status" value="1"/>
</dbReference>
<dbReference type="Proteomes" id="UP000305709">
    <property type="component" value="Unassembled WGS sequence"/>
</dbReference>
<dbReference type="InterPro" id="IPR000238">
    <property type="entry name" value="RbfA"/>
</dbReference>
<dbReference type="EMBL" id="VDFV01000008">
    <property type="protein sequence ID" value="TNC72403.1"/>
    <property type="molecule type" value="Genomic_DNA"/>
</dbReference>